<gene>
    <name evidence="1" type="ORF">E2C01_007140</name>
</gene>
<accession>A0A5B7D1L0</accession>
<keyword evidence="2" id="KW-1185">Reference proteome</keyword>
<sequence>MGISVSKEALFLGPTLVFYLNARTWKLHIDELSILQYSERHKVVVGKYPYIYRYYRKQDSRFCRCYLYRQMPGPVYLFRVRYRKPFATTTNAATTTAHNPYRKDCGTGYTSIFVGGMKVDVHFWSRRKPFHTHVQCACDVQGCPKEILGR</sequence>
<evidence type="ECO:0000313" key="1">
    <source>
        <dbReference type="EMBL" id="MPC14376.1"/>
    </source>
</evidence>
<protein>
    <submittedName>
        <fullName evidence="1">Uncharacterized protein</fullName>
    </submittedName>
</protein>
<organism evidence="1 2">
    <name type="scientific">Portunus trituberculatus</name>
    <name type="common">Swimming crab</name>
    <name type="synonym">Neptunus trituberculatus</name>
    <dbReference type="NCBI Taxonomy" id="210409"/>
    <lineage>
        <taxon>Eukaryota</taxon>
        <taxon>Metazoa</taxon>
        <taxon>Ecdysozoa</taxon>
        <taxon>Arthropoda</taxon>
        <taxon>Crustacea</taxon>
        <taxon>Multicrustacea</taxon>
        <taxon>Malacostraca</taxon>
        <taxon>Eumalacostraca</taxon>
        <taxon>Eucarida</taxon>
        <taxon>Decapoda</taxon>
        <taxon>Pleocyemata</taxon>
        <taxon>Brachyura</taxon>
        <taxon>Eubrachyura</taxon>
        <taxon>Portunoidea</taxon>
        <taxon>Portunidae</taxon>
        <taxon>Portuninae</taxon>
        <taxon>Portunus</taxon>
    </lineage>
</organism>
<dbReference type="Proteomes" id="UP000324222">
    <property type="component" value="Unassembled WGS sequence"/>
</dbReference>
<dbReference type="EMBL" id="VSRR010000347">
    <property type="protein sequence ID" value="MPC14376.1"/>
    <property type="molecule type" value="Genomic_DNA"/>
</dbReference>
<reference evidence="1 2" key="1">
    <citation type="submission" date="2019-05" db="EMBL/GenBank/DDBJ databases">
        <title>Another draft genome of Portunus trituberculatus and its Hox gene families provides insights of decapod evolution.</title>
        <authorList>
            <person name="Jeong J.-H."/>
            <person name="Song I."/>
            <person name="Kim S."/>
            <person name="Choi T."/>
            <person name="Kim D."/>
            <person name="Ryu S."/>
            <person name="Kim W."/>
        </authorList>
    </citation>
    <scope>NUCLEOTIDE SEQUENCE [LARGE SCALE GENOMIC DNA]</scope>
    <source>
        <tissue evidence="1">Muscle</tissue>
    </source>
</reference>
<dbReference type="AlphaFoldDB" id="A0A5B7D1L0"/>
<evidence type="ECO:0000313" key="2">
    <source>
        <dbReference type="Proteomes" id="UP000324222"/>
    </source>
</evidence>
<comment type="caution">
    <text evidence="1">The sequence shown here is derived from an EMBL/GenBank/DDBJ whole genome shotgun (WGS) entry which is preliminary data.</text>
</comment>
<proteinExistence type="predicted"/>
<name>A0A5B7D1L0_PORTR</name>